<dbReference type="InterPro" id="IPR007460">
    <property type="entry name" value="BrnT_toxin"/>
</dbReference>
<accession>A0A2Z6EZT9</accession>
<keyword evidence="4" id="KW-1185">Reference proteome</keyword>
<protein>
    <recommendedName>
        <fullName evidence="5">BrnT family toxin</fullName>
    </recommendedName>
</protein>
<gene>
    <name evidence="3" type="ORF">HH1059_11220</name>
</gene>
<evidence type="ECO:0000256" key="1">
    <source>
        <dbReference type="SAM" id="MobiDB-lite"/>
    </source>
</evidence>
<feature type="transmembrane region" description="Helical" evidence="2">
    <location>
        <begin position="12"/>
        <end position="35"/>
    </location>
</feature>
<evidence type="ECO:0008006" key="5">
    <source>
        <dbReference type="Google" id="ProtNLM"/>
    </source>
</evidence>
<keyword evidence="2" id="KW-0472">Membrane</keyword>
<organism evidence="3 4">
    <name type="scientific">Halorhodospira halochloris</name>
    <name type="common">Ectothiorhodospira halochloris</name>
    <dbReference type="NCBI Taxonomy" id="1052"/>
    <lineage>
        <taxon>Bacteria</taxon>
        <taxon>Pseudomonadati</taxon>
        <taxon>Pseudomonadota</taxon>
        <taxon>Gammaproteobacteria</taxon>
        <taxon>Chromatiales</taxon>
        <taxon>Ectothiorhodospiraceae</taxon>
        <taxon>Halorhodospira</taxon>
    </lineage>
</organism>
<reference evidence="3" key="1">
    <citation type="submission" date="2016-02" db="EMBL/GenBank/DDBJ databases">
        <title>Halorhodospira halochloris DSM-1059 complete genome, version 2.</title>
        <authorList>
            <person name="Tsukatani Y."/>
        </authorList>
    </citation>
    <scope>NUCLEOTIDE SEQUENCE</scope>
    <source>
        <strain evidence="3">DSM 1059</strain>
    </source>
</reference>
<dbReference type="EMBL" id="AP017372">
    <property type="protein sequence ID" value="BBE11044.1"/>
    <property type="molecule type" value="Genomic_DNA"/>
</dbReference>
<dbReference type="AlphaFoldDB" id="A0A2Z6EZT9"/>
<dbReference type="STRING" id="1354791.M911_06175"/>
<dbReference type="Proteomes" id="UP000218890">
    <property type="component" value="Chromosome"/>
</dbReference>
<keyword evidence="2" id="KW-1133">Transmembrane helix</keyword>
<dbReference type="Gene3D" id="3.10.450.530">
    <property type="entry name" value="Ribonuclease toxin, BrnT, of type II toxin-antitoxin system"/>
    <property type="match status" value="1"/>
</dbReference>
<keyword evidence="2" id="KW-0812">Transmembrane</keyword>
<sequence>MPLLVPSAGAPAPVTFALGAALLADMHIICILGAWRIEFDPEKAASNLRKHRPSFAHAEQALRDPLGITSEDPDSKGEPRFVTLGADSLGRILVLVHTPRDDRVRIISARKASPHEARNYHA</sequence>
<evidence type="ECO:0000313" key="3">
    <source>
        <dbReference type="EMBL" id="BBE11044.1"/>
    </source>
</evidence>
<proteinExistence type="predicted"/>
<evidence type="ECO:0000313" key="4">
    <source>
        <dbReference type="Proteomes" id="UP000218890"/>
    </source>
</evidence>
<evidence type="ECO:0000256" key="2">
    <source>
        <dbReference type="SAM" id="Phobius"/>
    </source>
</evidence>
<feature type="region of interest" description="Disordered" evidence="1">
    <location>
        <begin position="56"/>
        <end position="79"/>
    </location>
</feature>
<dbReference type="Pfam" id="PF04365">
    <property type="entry name" value="BrnT_toxin"/>
    <property type="match status" value="1"/>
</dbReference>
<name>A0A2Z6EZT9_HALHR</name>
<dbReference type="InterPro" id="IPR038573">
    <property type="entry name" value="BrnT_sf"/>
</dbReference>
<dbReference type="KEGG" id="hhk:HH1059_11220"/>